<organism evidence="1 2">
    <name type="scientific">Knoellia subterranea KCTC 19937</name>
    <dbReference type="NCBI Taxonomy" id="1385521"/>
    <lineage>
        <taxon>Bacteria</taxon>
        <taxon>Bacillati</taxon>
        <taxon>Actinomycetota</taxon>
        <taxon>Actinomycetes</taxon>
        <taxon>Micrococcales</taxon>
        <taxon>Intrasporangiaceae</taxon>
        <taxon>Knoellia</taxon>
    </lineage>
</organism>
<comment type="caution">
    <text evidence="1">The sequence shown here is derived from an EMBL/GenBank/DDBJ whole genome shotgun (WGS) entry which is preliminary data.</text>
</comment>
<dbReference type="Pfam" id="PF01987">
    <property type="entry name" value="AIM24"/>
    <property type="match status" value="1"/>
</dbReference>
<dbReference type="Proteomes" id="UP000030011">
    <property type="component" value="Unassembled WGS sequence"/>
</dbReference>
<name>A0A0A0JPK4_9MICO</name>
<keyword evidence="2" id="KW-1185">Reference proteome</keyword>
<dbReference type="Gene3D" id="3.60.160.10">
    <property type="entry name" value="Mitochondrial biogenesis AIM24"/>
    <property type="match status" value="1"/>
</dbReference>
<dbReference type="PANTHER" id="PTHR38074:SF1">
    <property type="entry name" value="ALTERED INHERITANCE OF MITOCHONDRIA PROTEIN 24, MITOCHONDRIAL"/>
    <property type="match status" value="1"/>
</dbReference>
<evidence type="ECO:0008006" key="3">
    <source>
        <dbReference type="Google" id="ProtNLM"/>
    </source>
</evidence>
<dbReference type="InterPro" id="IPR036983">
    <property type="entry name" value="AIM24_sf"/>
</dbReference>
<reference evidence="1 2" key="1">
    <citation type="submission" date="2013-08" db="EMBL/GenBank/DDBJ databases">
        <title>The genome sequence of Knoellia subterranea.</title>
        <authorList>
            <person name="Zhu W."/>
            <person name="Wang G."/>
        </authorList>
    </citation>
    <scope>NUCLEOTIDE SEQUENCE [LARGE SCALE GENOMIC DNA]</scope>
    <source>
        <strain evidence="1 2">KCTC 19937</strain>
    </source>
</reference>
<sequence>MQAMTIHGSLFQDFREKETADPFSLQNKKLLRVDMRYGEVMARAGSMVAYQGDIRFTKKSQGMSNMFKSAVTGEGLTLMSCAGQGELFLAESAAEVQVMYLENDAISVNGNNVLAFSSSISWEIHRIQARGGAMTGGLYNVGLKGTGYVAVTTKGDPVALDVASAPTFADAQAVVLWTSGVRMDVRIDTGGLGSLVRGGTGELVQMAFSGQGHVLVQPSESVVDGGHQQSGGGNSGGAGGLLGQVLG</sequence>
<evidence type="ECO:0000313" key="1">
    <source>
        <dbReference type="EMBL" id="KGN37977.1"/>
    </source>
</evidence>
<dbReference type="PANTHER" id="PTHR38074">
    <property type="entry name" value="ALTERED INHERITANCE OF MITOCHONDRIA PROTEIN 24, MITOCHONDRIAL"/>
    <property type="match status" value="1"/>
</dbReference>
<dbReference type="STRING" id="1385521.N803_13015"/>
<gene>
    <name evidence="1" type="ORF">N803_13015</name>
</gene>
<dbReference type="SUPFAM" id="SSF51219">
    <property type="entry name" value="TRAP-like"/>
    <property type="match status" value="1"/>
</dbReference>
<protein>
    <recommendedName>
        <fullName evidence="3">AIM24 family protein</fullName>
    </recommendedName>
</protein>
<dbReference type="EMBL" id="AVPK01000004">
    <property type="protein sequence ID" value="KGN37977.1"/>
    <property type="molecule type" value="Genomic_DNA"/>
</dbReference>
<evidence type="ECO:0000313" key="2">
    <source>
        <dbReference type="Proteomes" id="UP000030011"/>
    </source>
</evidence>
<accession>A0A0A0JPK4</accession>
<dbReference type="AlphaFoldDB" id="A0A0A0JPK4"/>
<dbReference type="InterPro" id="IPR002838">
    <property type="entry name" value="AIM24"/>
</dbReference>
<proteinExistence type="predicted"/>
<dbReference type="eggNOG" id="COG2013">
    <property type="taxonomic scope" value="Bacteria"/>
</dbReference>
<dbReference type="InterPro" id="IPR016031">
    <property type="entry name" value="Trp_RNA-bd_attenuator-like_dom"/>
</dbReference>